<dbReference type="InterPro" id="IPR011006">
    <property type="entry name" value="CheY-like_superfamily"/>
</dbReference>
<dbReference type="InterPro" id="IPR000792">
    <property type="entry name" value="Tscrpt_reg_LuxR_C"/>
</dbReference>
<dbReference type="KEGG" id="mag:amb3889"/>
<dbReference type="SUPFAM" id="SSF52172">
    <property type="entry name" value="CheY-like"/>
    <property type="match status" value="1"/>
</dbReference>
<dbReference type="Pfam" id="PF00072">
    <property type="entry name" value="Response_reg"/>
    <property type="match status" value="1"/>
</dbReference>
<feature type="domain" description="HTH luxR-type" evidence="4">
    <location>
        <begin position="217"/>
        <end position="282"/>
    </location>
</feature>
<dbReference type="Proteomes" id="UP000007058">
    <property type="component" value="Chromosome"/>
</dbReference>
<dbReference type="InterPro" id="IPR001789">
    <property type="entry name" value="Sig_transdc_resp-reg_receiver"/>
</dbReference>
<protein>
    <submittedName>
        <fullName evidence="6">Response regulator containing a CheY-like receiver domain and an HTH DNA-binding domain</fullName>
    </submittedName>
</protein>
<gene>
    <name evidence="6" type="ordered locus">amb3889</name>
</gene>
<evidence type="ECO:0000259" key="4">
    <source>
        <dbReference type="PROSITE" id="PS50043"/>
    </source>
</evidence>
<dbReference type="PROSITE" id="PS50043">
    <property type="entry name" value="HTH_LUXR_2"/>
    <property type="match status" value="1"/>
</dbReference>
<proteinExistence type="predicted"/>
<dbReference type="SMART" id="SM00448">
    <property type="entry name" value="REC"/>
    <property type="match status" value="1"/>
</dbReference>
<evidence type="ECO:0000256" key="1">
    <source>
        <dbReference type="ARBA" id="ARBA00022553"/>
    </source>
</evidence>
<dbReference type="Pfam" id="PF00196">
    <property type="entry name" value="GerE"/>
    <property type="match status" value="1"/>
</dbReference>
<evidence type="ECO:0000313" key="7">
    <source>
        <dbReference type="Proteomes" id="UP000007058"/>
    </source>
</evidence>
<dbReference type="CDD" id="cd17535">
    <property type="entry name" value="REC_NarL-like"/>
    <property type="match status" value="1"/>
</dbReference>
<dbReference type="GO" id="GO:0000160">
    <property type="term" value="P:phosphorelay signal transduction system"/>
    <property type="evidence" value="ECO:0007669"/>
    <property type="project" value="InterPro"/>
</dbReference>
<reference evidence="6 7" key="1">
    <citation type="journal article" date="2005" name="DNA Res.">
        <title>Complete genome sequence of the facultative anaerobic magnetotactic bacterium Magnetospirillum sp. strain AMB-1.</title>
        <authorList>
            <person name="Matsunaga T."/>
            <person name="Okamura Y."/>
            <person name="Fukuda Y."/>
            <person name="Wahyudi A.T."/>
            <person name="Murase Y."/>
            <person name="Takeyama H."/>
        </authorList>
    </citation>
    <scope>NUCLEOTIDE SEQUENCE [LARGE SCALE GENOMIC DNA]</scope>
    <source>
        <strain evidence="7">ATCC 700264 / AMB-1</strain>
    </source>
</reference>
<feature type="modified residue" description="4-aspartylphosphate" evidence="3">
    <location>
        <position position="125"/>
    </location>
</feature>
<feature type="domain" description="Response regulatory" evidence="5">
    <location>
        <begin position="73"/>
        <end position="191"/>
    </location>
</feature>
<dbReference type="PANTHER" id="PTHR45566">
    <property type="entry name" value="HTH-TYPE TRANSCRIPTIONAL REGULATOR YHJB-RELATED"/>
    <property type="match status" value="1"/>
</dbReference>
<dbReference type="HOGENOM" id="CLU_000445_90_8_5"/>
<dbReference type="AlphaFoldDB" id="Q2W0D2"/>
<dbReference type="EMBL" id="AP007255">
    <property type="protein sequence ID" value="BAE52693.1"/>
    <property type="molecule type" value="Genomic_DNA"/>
</dbReference>
<dbReference type="InterPro" id="IPR051015">
    <property type="entry name" value="EvgA-like"/>
</dbReference>
<organism evidence="6 7">
    <name type="scientific">Paramagnetospirillum magneticum (strain ATCC 700264 / AMB-1)</name>
    <name type="common">Magnetospirillum magneticum</name>
    <dbReference type="NCBI Taxonomy" id="342108"/>
    <lineage>
        <taxon>Bacteria</taxon>
        <taxon>Pseudomonadati</taxon>
        <taxon>Pseudomonadota</taxon>
        <taxon>Alphaproteobacteria</taxon>
        <taxon>Rhodospirillales</taxon>
        <taxon>Magnetospirillaceae</taxon>
        <taxon>Paramagnetospirillum</taxon>
    </lineage>
</organism>
<dbReference type="PROSITE" id="PS50110">
    <property type="entry name" value="RESPONSE_REGULATORY"/>
    <property type="match status" value="1"/>
</dbReference>
<dbReference type="PANTHER" id="PTHR45566:SF1">
    <property type="entry name" value="HTH-TYPE TRANSCRIPTIONAL REGULATOR YHJB-RELATED"/>
    <property type="match status" value="1"/>
</dbReference>
<name>Q2W0D2_PARM1</name>
<keyword evidence="2" id="KW-0238">DNA-binding</keyword>
<dbReference type="CDD" id="cd06170">
    <property type="entry name" value="LuxR_C_like"/>
    <property type="match status" value="1"/>
</dbReference>
<dbReference type="Gene3D" id="3.40.50.2300">
    <property type="match status" value="1"/>
</dbReference>
<dbReference type="SUPFAM" id="SSF46894">
    <property type="entry name" value="C-terminal effector domain of the bipartite response regulators"/>
    <property type="match status" value="1"/>
</dbReference>
<dbReference type="GO" id="GO:0003677">
    <property type="term" value="F:DNA binding"/>
    <property type="evidence" value="ECO:0007669"/>
    <property type="project" value="UniProtKB-KW"/>
</dbReference>
<keyword evidence="1 3" id="KW-0597">Phosphoprotein</keyword>
<dbReference type="InterPro" id="IPR058245">
    <property type="entry name" value="NreC/VraR/RcsB-like_REC"/>
</dbReference>
<dbReference type="STRING" id="342108.amb3889"/>
<dbReference type="SMART" id="SM00421">
    <property type="entry name" value="HTH_LUXR"/>
    <property type="match status" value="1"/>
</dbReference>
<dbReference type="GO" id="GO:0006355">
    <property type="term" value="P:regulation of DNA-templated transcription"/>
    <property type="evidence" value="ECO:0007669"/>
    <property type="project" value="InterPro"/>
</dbReference>
<dbReference type="PRINTS" id="PR00038">
    <property type="entry name" value="HTHLUXR"/>
</dbReference>
<keyword evidence="7" id="KW-1185">Reference proteome</keyword>
<evidence type="ECO:0000259" key="5">
    <source>
        <dbReference type="PROSITE" id="PS50110"/>
    </source>
</evidence>
<accession>Q2W0D2</accession>
<evidence type="ECO:0000256" key="2">
    <source>
        <dbReference type="ARBA" id="ARBA00023125"/>
    </source>
</evidence>
<evidence type="ECO:0000256" key="3">
    <source>
        <dbReference type="PROSITE-ProRule" id="PRU00169"/>
    </source>
</evidence>
<evidence type="ECO:0000313" key="6">
    <source>
        <dbReference type="EMBL" id="BAE52693.1"/>
    </source>
</evidence>
<dbReference type="InterPro" id="IPR016032">
    <property type="entry name" value="Sig_transdc_resp-reg_C-effctor"/>
</dbReference>
<sequence length="290" mass="31151">MIDGHGRAHGGGPYWKSGVKARDRRGPMLSDLRQKSWCVAFFFVAVAPYSCDHVADGWWRFRCREMHGGDEMKILIADDHELFRDGLRHVLDQFEGPPTIIEACDFPQAIAAVQSEKDIDIVLLDLTMPGMAWTEGLAKLKELLPSTVPLIVLSASDDRRHVLQAVNMGAAGFIPKTSSSRVMLSALKLVLSGGVYLPPALLEQGGPGGDDGAPVAGESAIASLTPRQREVLALLGQGKSNKEIARVLELAEGTVKLHVTAILKALNVNNRTRAVVAASHLGLTAPDAAL</sequence>